<name>A0AB38TKT7_9HYPH</name>
<evidence type="ECO:0000259" key="5">
    <source>
        <dbReference type="PROSITE" id="PS50109"/>
    </source>
</evidence>
<dbReference type="Gene3D" id="3.40.50.300">
    <property type="entry name" value="P-loop containing nucleotide triphosphate hydrolases"/>
    <property type="match status" value="1"/>
</dbReference>
<dbReference type="InterPro" id="IPR036890">
    <property type="entry name" value="HATPase_C_sf"/>
</dbReference>
<dbReference type="Pfam" id="PF00069">
    <property type="entry name" value="Pkinase"/>
    <property type="match status" value="1"/>
</dbReference>
<evidence type="ECO:0000256" key="1">
    <source>
        <dbReference type="ARBA" id="ARBA00000085"/>
    </source>
</evidence>
<dbReference type="Gene3D" id="3.30.450.20">
    <property type="entry name" value="PAS domain"/>
    <property type="match status" value="1"/>
</dbReference>
<geneLocation type="plasmid" evidence="6 7">
    <name>unnamed</name>
</geneLocation>
<dbReference type="InterPro" id="IPR011009">
    <property type="entry name" value="Kinase-like_dom_sf"/>
</dbReference>
<reference evidence="6 7" key="1">
    <citation type="journal article" date="2022" name="Microbiol. Resour. Announc.">
        <title>Complete Genome Sequence of Mesorhizobium ciceri Strain R30, a Rhizobium Used as a Commercial Inoculant for Chickpea in Argentina.</title>
        <authorList>
            <person name="Foresto E."/>
            <person name="Revale S."/>
            <person name="Primo E."/>
            <person name="Nievas F."/>
            <person name="Carezzano E."/>
            <person name="Puente M."/>
            <person name="Alzari P."/>
            <person name="Mart M."/>
            <person name="Ben-Assaya M."/>
            <person name="Mornico D."/>
            <person name="Santoro M."/>
            <person name="Mart F."/>
            <person name="Giordano W."/>
            <person name="Bogino P."/>
        </authorList>
    </citation>
    <scope>NUCLEOTIDE SEQUENCE [LARGE SCALE GENOMIC DNA]</scope>
    <source>
        <strain evidence="6 7">R30</strain>
    </source>
</reference>
<dbReference type="Pfam" id="PF13191">
    <property type="entry name" value="AAA_16"/>
    <property type="match status" value="1"/>
</dbReference>
<dbReference type="InterPro" id="IPR004358">
    <property type="entry name" value="Sig_transdc_His_kin-like_C"/>
</dbReference>
<dbReference type="InterPro" id="IPR000014">
    <property type="entry name" value="PAS"/>
</dbReference>
<dbReference type="Gene3D" id="3.30.565.10">
    <property type="entry name" value="Histidine kinase-like ATPase, C-terminal domain"/>
    <property type="match status" value="1"/>
</dbReference>
<dbReference type="SUPFAM" id="SSF52540">
    <property type="entry name" value="P-loop containing nucleoside triphosphate hydrolases"/>
    <property type="match status" value="1"/>
</dbReference>
<feature type="domain" description="Protein kinase" evidence="4">
    <location>
        <begin position="8"/>
        <end position="265"/>
    </location>
</feature>
<dbReference type="SUPFAM" id="SSF55874">
    <property type="entry name" value="ATPase domain of HSP90 chaperone/DNA topoisomerase II/histidine kinase"/>
    <property type="match status" value="1"/>
</dbReference>
<evidence type="ECO:0000256" key="3">
    <source>
        <dbReference type="ARBA" id="ARBA00022553"/>
    </source>
</evidence>
<evidence type="ECO:0000259" key="4">
    <source>
        <dbReference type="PROSITE" id="PS50011"/>
    </source>
</evidence>
<dbReference type="InterPro" id="IPR000719">
    <property type="entry name" value="Prot_kinase_dom"/>
</dbReference>
<dbReference type="EC" id="2.7.13.3" evidence="2"/>
<dbReference type="PRINTS" id="PR00344">
    <property type="entry name" value="BCTRLSENSOR"/>
</dbReference>
<keyword evidence="7" id="KW-1185">Reference proteome</keyword>
<organism evidence="6 7">
    <name type="scientific">Mesorhizobium ciceri</name>
    <dbReference type="NCBI Taxonomy" id="39645"/>
    <lineage>
        <taxon>Bacteria</taxon>
        <taxon>Pseudomonadati</taxon>
        <taxon>Pseudomonadota</taxon>
        <taxon>Alphaproteobacteria</taxon>
        <taxon>Hyphomicrobiales</taxon>
        <taxon>Phyllobacteriaceae</taxon>
        <taxon>Mesorhizobium</taxon>
    </lineage>
</organism>
<dbReference type="InterPro" id="IPR003594">
    <property type="entry name" value="HATPase_dom"/>
</dbReference>
<dbReference type="Pfam" id="PF02518">
    <property type="entry name" value="HATPase_c"/>
    <property type="match status" value="1"/>
</dbReference>
<dbReference type="InterPro" id="IPR041664">
    <property type="entry name" value="AAA_16"/>
</dbReference>
<dbReference type="InterPro" id="IPR029016">
    <property type="entry name" value="GAF-like_dom_sf"/>
</dbReference>
<dbReference type="InterPro" id="IPR008271">
    <property type="entry name" value="Ser/Thr_kinase_AS"/>
</dbReference>
<dbReference type="InterPro" id="IPR053159">
    <property type="entry name" value="Hybrid_Histidine_Kinase"/>
</dbReference>
<keyword evidence="6" id="KW-0614">Plasmid</keyword>
<dbReference type="InterPro" id="IPR003661">
    <property type="entry name" value="HisK_dim/P_dom"/>
</dbReference>
<accession>A0AB38TKT7</accession>
<dbReference type="PROSITE" id="PS50109">
    <property type="entry name" value="HIS_KIN"/>
    <property type="match status" value="1"/>
</dbReference>
<feature type="domain" description="Histidine kinase" evidence="5">
    <location>
        <begin position="1606"/>
        <end position="1822"/>
    </location>
</feature>
<sequence>MTYSGYLFEVLSQTGNFVFSRGTCSGKPPLLALSIAGQQPSARHLDRLSHELGLAADLNGTWALRPLAITRQKGRQMLLLEDCGGVPLDVILAREQHQMNLTQSFRLAIDLARAVGQAHKSGLVHKDIKPANVFVDNEGRVHLTGFGIASRIPRERQIPGPPEVIAGTLAYMAPEQTGRMNRSVDSRSDLYSLGVTLYELFTGELPFTATDPMEWIHCHIARIPLPPSQRIKGLPSRIDDLILKLLAKDPEERYRTAAGVEADLIKCLEAWESKCITPVFELGQHDVSDRLLLPEKLYGRSVEVEVLLAASDRVMTHGDCEMVLITGYAGIGKSSIVNELHKALVPRRGLFASGKSDQYKRNIPYATLAQALQGLVRQLLIKSDAELKTWRDDLLAALGPNGQLMVDLIPELALVIGEQSMVAQVDAKSARTRFHTAFRNLLGVFAKAEHPLVLFIDDLHWLDSGTLELLEGLVTDPQARHILVIGAYRTNEVGPTHPLFHTLGTIRGASGTISEIVLGPLQVSDLAQLCADALHSDVALTRELAELIFEKTGGNPFFALQFLTALSEEGLLTFQPESASWRWDFDKVQAKRITDNVAHLLSTKLTRFSAQTQRTLGQLACLGHIADRLAVARVQERSLDQIDAQLGAAVQAGLIHRFDGSYAFSHDRVQEAAYTLIPLAERAATHLQIGRALLAQIPPEELEDKVFEIVNQFHRGSSAIDCTAERDLAAQLHLIAGKRAQNSSAYRSAQTYFAAGRSLLEDGSWERQYRLTFDLEIGQAECEIVGGELVGAEGRLTVLTQHARGFKDEANVVCLAVLLYFTTGRSESAVEVALAFLSRKGVNWSSRPSEAEVRREYLEMRRQLARRPVNDLIDLPAMSDPDCIAIMAVLTELFPAAYAVDRYLLEIVLLRMTNLSLEHGHCQSSSVAYSALNMTLGSHFSDYATAYSLGQLACQLVDRRSDDRFKARVYSCFAAFAMPWFKPLPICQPLMREAFEIGRSMGDMAFAAYNSRNLITHLLVSGVPLSQVQIEADQALAFASTIQLGLPAERFLGQLSLIRNLRGVPCGNSPEDEDWANQNVDTQPQLAMMVCYHWVFRLQERYFAADYAAALEASGKVAGIRWAMRSSIEEAEYDFYSALTCAAAIDNASEDQRKKLSQALRTHFERIVLWAENCPENFANRKALVGAEMARLEGREVSAQHLYEDAVRLAREHGFLQNEGLASELAGQFYAARGLETIADAYLRNAVSCYERWGGHTKTRQLKARYPNLSSATVRQEPAGMVDTPLAKMDDQAVDNASQALSAELVLPALLGKLMRLAVEHAGAERGLLILLQGNEPHIEAQATTTQGSVEVLVRSVAVTPSDLPASALHYVLRTRERLVLDDASSEGLDSEDEYVSLNRPRSVLCLPIFKQEKVIGALYLENNLTTRAFTPDRVSVLDFLASQAAIWLDNAQLYSNLRRSETWLREAQHLSSTGSFYWRVDLDTVEFSDQTFRIYDLDPGNTVTLDMIATRIHPEDHSLLREMIDIARGPATDLDYRYRAQMPDSSVKHLHLVAHGAQNKDGHVEYVGAIHDVTDSHLADEAISKARSELAHVARITTLGVLTASIAHEVSQPLMGIVTNAATCLKMLASDPPNIEGARRTAQRSIRDGHRAADVIKRLRALFGKKGTTTESVDINDAAREVIALSSTELQRSRTVLQTDFARDLPPVMGDRVQLQQVMLNLLLNASDAMSHIEDRPRKLIIRTELDGADRVCLIVKDTGAGFDPQAVEKLFEAFYTTKNGGMGMGLSVSRSIIESHLGCLWAAGNDGPGATFSFSIPQSLELARIHAYTG</sequence>
<dbReference type="SMART" id="SM00220">
    <property type="entry name" value="S_TKc"/>
    <property type="match status" value="1"/>
</dbReference>
<dbReference type="PROSITE" id="PS50011">
    <property type="entry name" value="PROTEIN_KINASE_DOM"/>
    <property type="match status" value="1"/>
</dbReference>
<dbReference type="SMART" id="SM00065">
    <property type="entry name" value="GAF"/>
    <property type="match status" value="1"/>
</dbReference>
<dbReference type="PROSITE" id="PS00108">
    <property type="entry name" value="PROTEIN_KINASE_ST"/>
    <property type="match status" value="1"/>
</dbReference>
<comment type="catalytic activity">
    <reaction evidence="1">
        <text>ATP + protein L-histidine = ADP + protein N-phospho-L-histidine.</text>
        <dbReference type="EC" id="2.7.13.3"/>
    </reaction>
</comment>
<dbReference type="Gene3D" id="1.10.510.10">
    <property type="entry name" value="Transferase(Phosphotransferase) domain 1"/>
    <property type="match status" value="1"/>
</dbReference>
<keyword evidence="3" id="KW-0597">Phosphoprotein</keyword>
<dbReference type="EMBL" id="CP088148">
    <property type="protein sequence ID" value="UTU55236.1"/>
    <property type="molecule type" value="Genomic_DNA"/>
</dbReference>
<dbReference type="SUPFAM" id="SSF56112">
    <property type="entry name" value="Protein kinase-like (PK-like)"/>
    <property type="match status" value="1"/>
</dbReference>
<evidence type="ECO:0000256" key="2">
    <source>
        <dbReference type="ARBA" id="ARBA00012438"/>
    </source>
</evidence>
<evidence type="ECO:0000313" key="6">
    <source>
        <dbReference type="EMBL" id="UTU55236.1"/>
    </source>
</evidence>
<dbReference type="RefSeq" id="WP_024504944.1">
    <property type="nucleotide sequence ID" value="NZ_CP088148.1"/>
</dbReference>
<dbReference type="Gene3D" id="1.10.287.130">
    <property type="match status" value="1"/>
</dbReference>
<dbReference type="GO" id="GO:0005524">
    <property type="term" value="F:ATP binding"/>
    <property type="evidence" value="ECO:0007669"/>
    <property type="project" value="InterPro"/>
</dbReference>
<dbReference type="Gene3D" id="3.30.450.40">
    <property type="match status" value="1"/>
</dbReference>
<dbReference type="CDD" id="cd00082">
    <property type="entry name" value="HisKA"/>
    <property type="match status" value="1"/>
</dbReference>
<dbReference type="InterPro" id="IPR003018">
    <property type="entry name" value="GAF"/>
</dbReference>
<proteinExistence type="predicted"/>
<dbReference type="InterPro" id="IPR005467">
    <property type="entry name" value="His_kinase_dom"/>
</dbReference>
<dbReference type="SUPFAM" id="SSF55785">
    <property type="entry name" value="PYP-like sensor domain (PAS domain)"/>
    <property type="match status" value="1"/>
</dbReference>
<dbReference type="InterPro" id="IPR027417">
    <property type="entry name" value="P-loop_NTPase"/>
</dbReference>
<dbReference type="Proteomes" id="UP001060070">
    <property type="component" value="Plasmid unnamed"/>
</dbReference>
<dbReference type="SMART" id="SM00387">
    <property type="entry name" value="HATPase_c"/>
    <property type="match status" value="1"/>
</dbReference>
<dbReference type="Pfam" id="PF01590">
    <property type="entry name" value="GAF"/>
    <property type="match status" value="1"/>
</dbReference>
<dbReference type="PANTHER" id="PTHR43642">
    <property type="entry name" value="HYBRID SIGNAL TRANSDUCTION HISTIDINE KINASE G"/>
    <property type="match status" value="1"/>
</dbReference>
<dbReference type="InterPro" id="IPR035965">
    <property type="entry name" value="PAS-like_dom_sf"/>
</dbReference>
<dbReference type="CDD" id="cd14014">
    <property type="entry name" value="STKc_PknB_like"/>
    <property type="match status" value="1"/>
</dbReference>
<dbReference type="GO" id="GO:0000155">
    <property type="term" value="F:phosphorelay sensor kinase activity"/>
    <property type="evidence" value="ECO:0007669"/>
    <property type="project" value="InterPro"/>
</dbReference>
<protein>
    <recommendedName>
        <fullName evidence="2">histidine kinase</fullName>
        <ecNumber evidence="2">2.7.13.3</ecNumber>
    </recommendedName>
</protein>
<evidence type="ECO:0000313" key="7">
    <source>
        <dbReference type="Proteomes" id="UP001060070"/>
    </source>
</evidence>
<dbReference type="SUPFAM" id="SSF55781">
    <property type="entry name" value="GAF domain-like"/>
    <property type="match status" value="1"/>
</dbReference>
<dbReference type="PANTHER" id="PTHR43642:SF1">
    <property type="entry name" value="HYBRID SIGNAL TRANSDUCTION HISTIDINE KINASE G"/>
    <property type="match status" value="1"/>
</dbReference>
<dbReference type="CDD" id="cd00130">
    <property type="entry name" value="PAS"/>
    <property type="match status" value="1"/>
</dbReference>
<gene>
    <name evidence="6" type="ORF">LRP29_31445</name>
</gene>